<gene>
    <name evidence="2" type="ORF">g.39843</name>
</gene>
<proteinExistence type="predicted"/>
<keyword evidence="1" id="KW-0812">Transmembrane</keyword>
<evidence type="ECO:0000313" key="2">
    <source>
        <dbReference type="EMBL" id="MBY86451.1"/>
    </source>
</evidence>
<feature type="transmembrane region" description="Helical" evidence="1">
    <location>
        <begin position="128"/>
        <end position="151"/>
    </location>
</feature>
<name>A0A2S2R8U7_9HEMI</name>
<reference evidence="2" key="1">
    <citation type="submission" date="2018-04" db="EMBL/GenBank/DDBJ databases">
        <title>Transcriptome assembly of Sipha flava.</title>
        <authorList>
            <person name="Scully E.D."/>
            <person name="Geib S.M."/>
            <person name="Palmer N.A."/>
            <person name="Koch K."/>
            <person name="Bradshaw J."/>
            <person name="Heng-Moss T."/>
            <person name="Sarath G."/>
        </authorList>
    </citation>
    <scope>NUCLEOTIDE SEQUENCE</scope>
</reference>
<dbReference type="AlphaFoldDB" id="A0A2S2R8U7"/>
<sequence length="155" mass="17737">MFCSINFLFTPFEESIKLTTNYNNNGNNNYHEVRDVCVVRFPIIARCMVSLIAHNGLWTRRCRELMARTLYNNSKVTVADADVIERKSLSAARAGVQFRLQQVALSHTAAASTIILLVRMEKINKSSFLNYACTLAFQNLLSPFSVIYIYMSRIR</sequence>
<keyword evidence="1" id="KW-0472">Membrane</keyword>
<dbReference type="EMBL" id="GGMS01017248">
    <property type="protein sequence ID" value="MBY86451.1"/>
    <property type="molecule type" value="Transcribed_RNA"/>
</dbReference>
<evidence type="ECO:0000256" key="1">
    <source>
        <dbReference type="SAM" id="Phobius"/>
    </source>
</evidence>
<protein>
    <submittedName>
        <fullName evidence="2">Uncharacterized protein</fullName>
    </submittedName>
</protein>
<organism evidence="2">
    <name type="scientific">Sipha flava</name>
    <name type="common">yellow sugarcane aphid</name>
    <dbReference type="NCBI Taxonomy" id="143950"/>
    <lineage>
        <taxon>Eukaryota</taxon>
        <taxon>Metazoa</taxon>
        <taxon>Ecdysozoa</taxon>
        <taxon>Arthropoda</taxon>
        <taxon>Hexapoda</taxon>
        <taxon>Insecta</taxon>
        <taxon>Pterygota</taxon>
        <taxon>Neoptera</taxon>
        <taxon>Paraneoptera</taxon>
        <taxon>Hemiptera</taxon>
        <taxon>Sternorrhyncha</taxon>
        <taxon>Aphidomorpha</taxon>
        <taxon>Aphidoidea</taxon>
        <taxon>Aphididae</taxon>
        <taxon>Sipha</taxon>
    </lineage>
</organism>
<accession>A0A2S2R8U7</accession>
<keyword evidence="1" id="KW-1133">Transmembrane helix</keyword>